<feature type="compositionally biased region" description="Acidic residues" evidence="1">
    <location>
        <begin position="308"/>
        <end position="321"/>
    </location>
</feature>
<evidence type="ECO:0000313" key="2">
    <source>
        <dbReference type="EMBL" id="CCM62036.1"/>
    </source>
</evidence>
<dbReference type="RefSeq" id="WP_012223050.1">
    <property type="nucleotide sequence ID" value="NZ_HG422565.1"/>
</dbReference>
<feature type="region of interest" description="Disordered" evidence="1">
    <location>
        <begin position="179"/>
        <end position="204"/>
    </location>
</feature>
<feature type="region of interest" description="Disordered" evidence="1">
    <location>
        <begin position="223"/>
        <end position="321"/>
    </location>
</feature>
<dbReference type="eggNOG" id="ENOG502ZV7D">
    <property type="taxonomic scope" value="Bacteria"/>
</dbReference>
<sequence>MDSKEQDELFQEYVRAVLGECRLLYWPAHIVDTMDVLLVQHDPGSATRGEGYSVFDKGGHVRLARVTVADLGDSKYSMEEMKQCVLENRSALLLLHSYLMDVHDSVGEGEGGPATLPSYEPAVPASHRVSPAATFFEASIEPEVDSQPRRSVPQPRKTFDELMTEYEASDPFAVAVESVEKGFPRRGPQDHSRRRSLESDEARNVDGLGALDEWCAASGPATHENAEIEESAKPEVAAKTHGAEQAPDEPERKEPKPDNAAIEETAKPEVAAMTHGAEQAPDEPERKEPKAEKAGRVSKFPELHDDWGEQTEDDEEFELGG</sequence>
<keyword evidence="3" id="KW-1185">Reference proteome</keyword>
<dbReference type="STRING" id="1229780.BN381_10267"/>
<comment type="caution">
    <text evidence="2">The sequence shown here is derived from an EMBL/GenBank/DDBJ whole genome shotgun (WGS) entry which is preliminary data.</text>
</comment>
<dbReference type="Proteomes" id="UP000018291">
    <property type="component" value="Unassembled WGS sequence"/>
</dbReference>
<evidence type="ECO:0000313" key="3">
    <source>
        <dbReference type="Proteomes" id="UP000018291"/>
    </source>
</evidence>
<name>R4YYJ6_9ACTN</name>
<dbReference type="EMBL" id="CANL01000001">
    <property type="protein sequence ID" value="CCM62036.1"/>
    <property type="molecule type" value="Genomic_DNA"/>
</dbReference>
<gene>
    <name evidence="2" type="ORF">BN381_10267</name>
</gene>
<reference evidence="2 3" key="1">
    <citation type="journal article" date="2013" name="ISME J.">
        <title>Metabolic model for the filamentous 'Candidatus Microthrix parvicella' based on genomic and metagenomic analyses.</title>
        <authorList>
            <person name="Jon McIlroy S."/>
            <person name="Kristiansen R."/>
            <person name="Albertsen M."/>
            <person name="Michael Karst S."/>
            <person name="Rossetti S."/>
            <person name="Lund Nielsen J."/>
            <person name="Tandoi V."/>
            <person name="James Seviour R."/>
            <person name="Nielsen P.H."/>
        </authorList>
    </citation>
    <scope>NUCLEOTIDE SEQUENCE [LARGE SCALE GENOMIC DNA]</scope>
    <source>
        <strain evidence="2 3">RN1</strain>
    </source>
</reference>
<feature type="compositionally biased region" description="Basic and acidic residues" evidence="1">
    <location>
        <begin position="224"/>
        <end position="242"/>
    </location>
</feature>
<dbReference type="AlphaFoldDB" id="R4YYJ6"/>
<dbReference type="HOGENOM" id="CLU_865183_0_0_11"/>
<feature type="compositionally biased region" description="Basic and acidic residues" evidence="1">
    <location>
        <begin position="283"/>
        <end position="307"/>
    </location>
</feature>
<protein>
    <submittedName>
        <fullName evidence="2">Uncharacterized protein</fullName>
    </submittedName>
</protein>
<proteinExistence type="predicted"/>
<organism evidence="2 3">
    <name type="scientific">Candidatus Neomicrothrix parvicella RN1</name>
    <dbReference type="NCBI Taxonomy" id="1229780"/>
    <lineage>
        <taxon>Bacteria</taxon>
        <taxon>Bacillati</taxon>
        <taxon>Actinomycetota</taxon>
        <taxon>Acidimicrobiia</taxon>
        <taxon>Acidimicrobiales</taxon>
        <taxon>Microthrixaceae</taxon>
        <taxon>Candidatus Neomicrothrix</taxon>
    </lineage>
</organism>
<evidence type="ECO:0000256" key="1">
    <source>
        <dbReference type="SAM" id="MobiDB-lite"/>
    </source>
</evidence>
<dbReference type="OrthoDB" id="10019350at2"/>
<accession>R4YYJ6</accession>